<organism evidence="2 3">
    <name type="scientific">Sulfurifustis variabilis</name>
    <dbReference type="NCBI Taxonomy" id="1675686"/>
    <lineage>
        <taxon>Bacteria</taxon>
        <taxon>Pseudomonadati</taxon>
        <taxon>Pseudomonadota</taxon>
        <taxon>Gammaproteobacteria</taxon>
        <taxon>Acidiferrobacterales</taxon>
        <taxon>Acidiferrobacteraceae</taxon>
        <taxon>Sulfurifustis</taxon>
    </lineage>
</organism>
<dbReference type="KEGG" id="sva:SVA_3385"/>
<dbReference type="SUPFAM" id="SSF75304">
    <property type="entry name" value="Amidase signature (AS) enzymes"/>
    <property type="match status" value="1"/>
</dbReference>
<accession>A0A1B4VGH6</accession>
<evidence type="ECO:0000313" key="2">
    <source>
        <dbReference type="EMBL" id="BAU49927.1"/>
    </source>
</evidence>
<dbReference type="PANTHER" id="PTHR11895">
    <property type="entry name" value="TRANSAMIDASE"/>
    <property type="match status" value="1"/>
</dbReference>
<dbReference type="EMBL" id="AP014936">
    <property type="protein sequence ID" value="BAU49927.1"/>
    <property type="molecule type" value="Genomic_DNA"/>
</dbReference>
<dbReference type="Proteomes" id="UP000218899">
    <property type="component" value="Chromosome"/>
</dbReference>
<feature type="domain" description="Amidase" evidence="1">
    <location>
        <begin position="27"/>
        <end position="425"/>
    </location>
</feature>
<dbReference type="InterPro" id="IPR036928">
    <property type="entry name" value="AS_sf"/>
</dbReference>
<dbReference type="OrthoDB" id="9811471at2"/>
<dbReference type="GO" id="GO:0016740">
    <property type="term" value="F:transferase activity"/>
    <property type="evidence" value="ECO:0007669"/>
    <property type="project" value="UniProtKB-KW"/>
</dbReference>
<reference evidence="2 3" key="1">
    <citation type="submission" date="2015-08" db="EMBL/GenBank/DDBJ databases">
        <title>Complete genome sequence of Sulfurifustis variabilis.</title>
        <authorList>
            <person name="Miura A."/>
            <person name="Kojima H."/>
            <person name="Fukui M."/>
        </authorList>
    </citation>
    <scope>NUCLEOTIDE SEQUENCE [LARGE SCALE GENOMIC DNA]</scope>
    <source>
        <strain evidence="3">skN76</strain>
    </source>
</reference>
<dbReference type="PANTHER" id="PTHR11895:SF176">
    <property type="entry name" value="AMIDASE AMID-RELATED"/>
    <property type="match status" value="1"/>
</dbReference>
<sequence>MKLAELSLTRAIERLRAGDVTSEAYARALLDGIARNEPLIEAFAWFDPEAVVAKARTADGARVRGALHGVPFGIKDIFDTAGVPTRMGSPTYYDNVPLRSAVLVERIEAAGGFVLGKTVTAELAYYVPGTTHNPWDRRHTPGGSSSGSAAAVAAGFAPAALGAQTNGSIIRPAAFCGCIGFKPTAGWLPRTRMFAFSPTLDQPGFFTRTLEDAALLLSVLAGADPEDPATVERTAPSATFARRQQAPRLLAVRSPVWERAREHAQTHFLDVLARLRAAGATVDEHELPEPFGSAHEVHRVIMYAEAARRLVDLQRRHLRLLSGAVNTLIEEGLAIPEEALRAALDDRALLAERLRDLLGGYDAIVTLPTAGEAPSTLTTTGDPAFCTIWTLCGVPALTLPTGRGPAGLPLGTQLVGSPFGEDALLGVARWCEDAVGARLGFPGDPVS</sequence>
<dbReference type="Gene3D" id="3.90.1300.10">
    <property type="entry name" value="Amidase signature (AS) domain"/>
    <property type="match status" value="1"/>
</dbReference>
<keyword evidence="3" id="KW-1185">Reference proteome</keyword>
<dbReference type="InterPro" id="IPR000120">
    <property type="entry name" value="Amidase"/>
</dbReference>
<protein>
    <submittedName>
        <fullName evidence="2">Glutamyl-tRNA amidotransferase</fullName>
    </submittedName>
</protein>
<evidence type="ECO:0000313" key="3">
    <source>
        <dbReference type="Proteomes" id="UP000218899"/>
    </source>
</evidence>
<dbReference type="Pfam" id="PF01425">
    <property type="entry name" value="Amidase"/>
    <property type="match status" value="1"/>
</dbReference>
<evidence type="ECO:0000259" key="1">
    <source>
        <dbReference type="Pfam" id="PF01425"/>
    </source>
</evidence>
<proteinExistence type="predicted"/>
<dbReference type="RefSeq" id="WP_096462275.1">
    <property type="nucleotide sequence ID" value="NZ_AP014936.1"/>
</dbReference>
<gene>
    <name evidence="2" type="ORF">SVA_3385</name>
</gene>
<dbReference type="AlphaFoldDB" id="A0A1B4VGH6"/>
<name>A0A1B4VGH6_9GAMM</name>
<dbReference type="InterPro" id="IPR023631">
    <property type="entry name" value="Amidase_dom"/>
</dbReference>
<keyword evidence="2" id="KW-0808">Transferase</keyword>